<dbReference type="InterPro" id="IPR051799">
    <property type="entry name" value="NADH_flavin_oxidoreductase"/>
</dbReference>
<evidence type="ECO:0000256" key="1">
    <source>
        <dbReference type="ARBA" id="ARBA00022630"/>
    </source>
</evidence>
<name>A0A7S0C3I5_9STRA</name>
<dbReference type="Pfam" id="PF00724">
    <property type="entry name" value="Oxidored_FMN"/>
    <property type="match status" value="1"/>
</dbReference>
<feature type="domain" description="NADH:flavin oxidoreductase/NADH oxidase N-terminal" evidence="3">
    <location>
        <begin position="20"/>
        <end position="370"/>
    </location>
</feature>
<evidence type="ECO:0000259" key="3">
    <source>
        <dbReference type="Pfam" id="PF00724"/>
    </source>
</evidence>
<reference evidence="4" key="1">
    <citation type="submission" date="2021-01" db="EMBL/GenBank/DDBJ databases">
        <authorList>
            <person name="Corre E."/>
            <person name="Pelletier E."/>
            <person name="Niang G."/>
            <person name="Scheremetjew M."/>
            <person name="Finn R."/>
            <person name="Kale V."/>
            <person name="Holt S."/>
            <person name="Cochrane G."/>
            <person name="Meng A."/>
            <person name="Brown T."/>
            <person name="Cohen L."/>
        </authorList>
    </citation>
    <scope>NUCLEOTIDE SEQUENCE</scope>
    <source>
        <strain evidence="4">CCAP1064/1</strain>
    </source>
</reference>
<dbReference type="SUPFAM" id="SSF51395">
    <property type="entry name" value="FMN-linked oxidoreductases"/>
    <property type="match status" value="1"/>
</dbReference>
<sequence>MSQILSSRRLSQETTLPVSGKTVKNRLANAATSEYLADPNTNNPNEKHFCLYQRWSSGGSGMVLTGNVMVERLCKENSRNVVLDKMSDLSTFRTWAKSFKQNGDQQQEDALSIMQINHAGRQSPLASTGVLNRPISISGGWNSRLLLPGLLGKILGWFLFLTPKKMDWHEIQKVTAQFVTSAKLAKETGFDGVQIHAAHGYLLAQSLSPNGNLRNDNYGGTPEGRRKLLLEIIPAVREAVGKDFVLGVKLNTKDRRNDGLDRENECIDLIAKLSDLKQLDFIELSGGSFEDFFLLSSAGQGTHQPFAHRLHSAMQKSPKEAKNMPRIMLTGGFRSAADMSNALELGMADFIGLGRPCCVNPSFPHDILTGKQKLMKDVPLDTYFAKALLEPVLNALWYQRQIDLLSQNKEFDPKLSILSTLIFLFFKTYIWDWKTMFYHAPATS</sequence>
<evidence type="ECO:0000256" key="2">
    <source>
        <dbReference type="ARBA" id="ARBA00023002"/>
    </source>
</evidence>
<keyword evidence="1" id="KW-0285">Flavoprotein</keyword>
<dbReference type="GO" id="GO:0016491">
    <property type="term" value="F:oxidoreductase activity"/>
    <property type="evidence" value="ECO:0007669"/>
    <property type="project" value="UniProtKB-KW"/>
</dbReference>
<dbReference type="GO" id="GO:0010181">
    <property type="term" value="F:FMN binding"/>
    <property type="evidence" value="ECO:0007669"/>
    <property type="project" value="InterPro"/>
</dbReference>
<accession>A0A7S0C3I5</accession>
<dbReference type="AlphaFoldDB" id="A0A7S0C3I5"/>
<dbReference type="PANTHER" id="PTHR43656:SF2">
    <property type="entry name" value="BINDING OXIDOREDUCTASE, PUTATIVE (AFU_ORTHOLOGUE AFUA_2G08260)-RELATED"/>
    <property type="match status" value="1"/>
</dbReference>
<dbReference type="PANTHER" id="PTHR43656">
    <property type="entry name" value="BINDING OXIDOREDUCTASE, PUTATIVE (AFU_ORTHOLOGUE AFUA_2G08260)-RELATED"/>
    <property type="match status" value="1"/>
</dbReference>
<protein>
    <recommendedName>
        <fullName evidence="3">NADH:flavin oxidoreductase/NADH oxidase N-terminal domain-containing protein</fullName>
    </recommendedName>
</protein>
<evidence type="ECO:0000313" key="4">
    <source>
        <dbReference type="EMBL" id="CAD8410371.1"/>
    </source>
</evidence>
<dbReference type="EMBL" id="HBEL01013625">
    <property type="protein sequence ID" value="CAD8410371.1"/>
    <property type="molecule type" value="Transcribed_RNA"/>
</dbReference>
<proteinExistence type="predicted"/>
<gene>
    <name evidence="4" type="ORF">PINE0816_LOCUS6494</name>
</gene>
<organism evidence="4">
    <name type="scientific">Proboscia inermis</name>
    <dbReference type="NCBI Taxonomy" id="420281"/>
    <lineage>
        <taxon>Eukaryota</taxon>
        <taxon>Sar</taxon>
        <taxon>Stramenopiles</taxon>
        <taxon>Ochrophyta</taxon>
        <taxon>Bacillariophyta</taxon>
        <taxon>Coscinodiscophyceae</taxon>
        <taxon>Rhizosoleniophycidae</taxon>
        <taxon>Rhizosoleniales</taxon>
        <taxon>Rhizosoleniaceae</taxon>
        <taxon>Proboscia</taxon>
    </lineage>
</organism>
<dbReference type="InterPro" id="IPR001155">
    <property type="entry name" value="OxRdtase_FMN_N"/>
</dbReference>
<dbReference type="Gene3D" id="3.20.20.70">
    <property type="entry name" value="Aldolase class I"/>
    <property type="match status" value="1"/>
</dbReference>
<dbReference type="InterPro" id="IPR013785">
    <property type="entry name" value="Aldolase_TIM"/>
</dbReference>
<keyword evidence="2" id="KW-0560">Oxidoreductase</keyword>